<evidence type="ECO:0000313" key="10">
    <source>
        <dbReference type="Proteomes" id="UP000654720"/>
    </source>
</evidence>
<dbReference type="GO" id="GO:0009254">
    <property type="term" value="P:peptidoglycan turnover"/>
    <property type="evidence" value="ECO:0007669"/>
    <property type="project" value="TreeGrafter"/>
</dbReference>
<evidence type="ECO:0000259" key="5">
    <source>
        <dbReference type="SMART" id="SM00644"/>
    </source>
</evidence>
<reference evidence="8 9" key="1">
    <citation type="submission" date="2018-08" db="EMBL/GenBank/DDBJ databases">
        <title>A genome reference for cultivated species of the human gut microbiota.</title>
        <authorList>
            <person name="Zou Y."/>
            <person name="Xue W."/>
            <person name="Luo G."/>
        </authorList>
    </citation>
    <scope>NUCLEOTIDE SEQUENCE [LARGE SCALE GENOMIC DNA]</scope>
    <source>
        <strain evidence="8 9">AF14-49</strain>
    </source>
</reference>
<reference evidence="7 10" key="3">
    <citation type="submission" date="2021-02" db="EMBL/GenBank/DDBJ databases">
        <title>FDA dAtabase for Regulatory Grade micrObial Sequences (FDA-ARGOS): Supporting development and validation of Infectious Disease Dx tests.</title>
        <authorList>
            <person name="Carlson P."/>
            <person name="Fischbach M."/>
            <person name="Hastie J."/>
            <person name="Bilen M."/>
            <person name="Cheng A."/>
            <person name="Tallon L."/>
            <person name="Sadzewicz L."/>
            <person name="Zhao X."/>
            <person name="Boylan J."/>
            <person name="Ott S."/>
            <person name="Bowen H."/>
            <person name="Vavikolanu K."/>
            <person name="Mehta A."/>
            <person name="Aluvathingal J."/>
            <person name="Nadendla S."/>
            <person name="Yan Y."/>
            <person name="Sichtig H."/>
        </authorList>
    </citation>
    <scope>NUCLEOTIDE SEQUENCE [LARGE SCALE GENOMIC DNA]</scope>
    <source>
        <strain evidence="7 10">FDAARGOS_1229</strain>
    </source>
</reference>
<dbReference type="Gene3D" id="3.40.80.10">
    <property type="entry name" value="Peptidoglycan recognition protein-like"/>
    <property type="match status" value="1"/>
</dbReference>
<dbReference type="GO" id="GO:0009253">
    <property type="term" value="P:peptidoglycan catabolic process"/>
    <property type="evidence" value="ECO:0007669"/>
    <property type="project" value="InterPro"/>
</dbReference>
<evidence type="ECO:0000256" key="1">
    <source>
        <dbReference type="ARBA" id="ARBA00001561"/>
    </source>
</evidence>
<dbReference type="AlphaFoldDB" id="A0A412X243"/>
<keyword evidence="10" id="KW-1185">Reference proteome</keyword>
<dbReference type="EC" id="3.5.1.28" evidence="2"/>
<keyword evidence="3 6" id="KW-0378">Hydrolase</keyword>
<dbReference type="Proteomes" id="UP000654720">
    <property type="component" value="Chromosome"/>
</dbReference>
<name>A0A412X243_9BACT</name>
<dbReference type="InterPro" id="IPR036505">
    <property type="entry name" value="Amidase/PGRP_sf"/>
</dbReference>
<evidence type="ECO:0000256" key="4">
    <source>
        <dbReference type="ARBA" id="ARBA00023316"/>
    </source>
</evidence>
<dbReference type="PANTHER" id="PTHR30417:SF1">
    <property type="entry name" value="N-ACETYLMURAMOYL-L-ALANINE AMIDASE AMID"/>
    <property type="match status" value="1"/>
</dbReference>
<dbReference type="STRING" id="1121130.GCA_000519105_02248"/>
<dbReference type="GeneID" id="93099333"/>
<dbReference type="SUPFAM" id="SSF55846">
    <property type="entry name" value="N-acetylmuramoyl-L-alanine amidase-like"/>
    <property type="match status" value="1"/>
</dbReference>
<dbReference type="InterPro" id="IPR051206">
    <property type="entry name" value="NAMLAA_amidase_2"/>
</dbReference>
<evidence type="ECO:0000256" key="2">
    <source>
        <dbReference type="ARBA" id="ARBA00011901"/>
    </source>
</evidence>
<dbReference type="EMBL" id="QRZA01000008">
    <property type="protein sequence ID" value="RGV34342.1"/>
    <property type="molecule type" value="Genomic_DNA"/>
</dbReference>
<dbReference type="Proteomes" id="UP000742098">
    <property type="component" value="Unassembled WGS sequence"/>
</dbReference>
<evidence type="ECO:0000313" key="8">
    <source>
        <dbReference type="EMBL" id="RGV34342.1"/>
    </source>
</evidence>
<protein>
    <recommendedName>
        <fullName evidence="2">N-acetylmuramoyl-L-alanine amidase</fullName>
        <ecNumber evidence="2">3.5.1.28</ecNumber>
    </recommendedName>
</protein>
<reference evidence="6" key="4">
    <citation type="submission" date="2021-09" db="EMBL/GenBank/DDBJ databases">
        <authorList>
            <person name="Gilroy R."/>
        </authorList>
    </citation>
    <scope>NUCLEOTIDE SEQUENCE</scope>
    <source>
        <strain evidence="6">6966</strain>
    </source>
</reference>
<comment type="catalytic activity">
    <reaction evidence="1">
        <text>Hydrolyzes the link between N-acetylmuramoyl residues and L-amino acid residues in certain cell-wall glycopeptides.</text>
        <dbReference type="EC" id="3.5.1.28"/>
    </reaction>
</comment>
<sequence>MEVENHKLVAPNVKQMHCNKKSSLLPVTDTIVIHYTGGGNAMSSAQLLARADTSVSAHLVIARSGQILQLLPFNVKAWHAGYSSLEGRQNVNNFSIGIELDNAGPLHRRGQGWFTWFNKQIMPDEVFTTVEKGRASYWHSYPSVQIEALVEVCRVLKRNYPIRYIVGHSDITSRKLDPGPAFPWERFHDLLKE</sequence>
<dbReference type="InterPro" id="IPR002502">
    <property type="entry name" value="Amidase_domain"/>
</dbReference>
<dbReference type="Pfam" id="PF01510">
    <property type="entry name" value="Amidase_2"/>
    <property type="match status" value="1"/>
</dbReference>
<evidence type="ECO:0000256" key="3">
    <source>
        <dbReference type="ARBA" id="ARBA00022801"/>
    </source>
</evidence>
<reference evidence="6" key="2">
    <citation type="journal article" date="2021" name="PeerJ">
        <title>Extensive microbial diversity within the chicken gut microbiome revealed by metagenomics and culture.</title>
        <authorList>
            <person name="Gilroy R."/>
            <person name="Ravi A."/>
            <person name="Getino M."/>
            <person name="Pursley I."/>
            <person name="Horton D.L."/>
            <person name="Alikhan N.F."/>
            <person name="Baker D."/>
            <person name="Gharbi K."/>
            <person name="Hall N."/>
            <person name="Watson M."/>
            <person name="Adriaenssens E.M."/>
            <person name="Foster-Nyarko E."/>
            <person name="Jarju S."/>
            <person name="Secka A."/>
            <person name="Antonio M."/>
            <person name="Oren A."/>
            <person name="Chaudhuri R.R."/>
            <person name="La Ragione R."/>
            <person name="Hildebrand F."/>
            <person name="Pallen M.J."/>
        </authorList>
    </citation>
    <scope>NUCLEOTIDE SEQUENCE</scope>
    <source>
        <strain evidence="6">6966</strain>
    </source>
</reference>
<dbReference type="RefSeq" id="WP_034502235.1">
    <property type="nucleotide sequence ID" value="NZ_CAJKXH010000017.1"/>
</dbReference>
<dbReference type="SMART" id="SM00644">
    <property type="entry name" value="Ami_2"/>
    <property type="match status" value="1"/>
</dbReference>
<dbReference type="EMBL" id="DYVS01000049">
    <property type="protein sequence ID" value="HJF69590.1"/>
    <property type="molecule type" value="Genomic_DNA"/>
</dbReference>
<dbReference type="EMBL" id="CP069450">
    <property type="protein sequence ID" value="QRO51704.1"/>
    <property type="molecule type" value="Genomic_DNA"/>
</dbReference>
<organism evidence="8 9">
    <name type="scientific">Butyricimonas virosa</name>
    <dbReference type="NCBI Taxonomy" id="544645"/>
    <lineage>
        <taxon>Bacteria</taxon>
        <taxon>Pseudomonadati</taxon>
        <taxon>Bacteroidota</taxon>
        <taxon>Bacteroidia</taxon>
        <taxon>Bacteroidales</taxon>
        <taxon>Odoribacteraceae</taxon>
        <taxon>Butyricimonas</taxon>
    </lineage>
</organism>
<dbReference type="Proteomes" id="UP000283589">
    <property type="component" value="Unassembled WGS sequence"/>
</dbReference>
<evidence type="ECO:0000313" key="9">
    <source>
        <dbReference type="Proteomes" id="UP000283589"/>
    </source>
</evidence>
<evidence type="ECO:0000313" key="7">
    <source>
        <dbReference type="EMBL" id="QRO51704.1"/>
    </source>
</evidence>
<dbReference type="GO" id="GO:0008745">
    <property type="term" value="F:N-acetylmuramoyl-L-alanine amidase activity"/>
    <property type="evidence" value="ECO:0007669"/>
    <property type="project" value="UniProtKB-EC"/>
</dbReference>
<dbReference type="CDD" id="cd06583">
    <property type="entry name" value="PGRP"/>
    <property type="match status" value="1"/>
</dbReference>
<keyword evidence="4" id="KW-0961">Cell wall biogenesis/degradation</keyword>
<feature type="domain" description="N-acetylmuramoyl-L-alanine amidase" evidence="5">
    <location>
        <begin position="17"/>
        <end position="179"/>
    </location>
</feature>
<proteinExistence type="predicted"/>
<gene>
    <name evidence="8" type="ORF">DWW18_08490</name>
    <name evidence="7" type="ORF">I6J59_08975</name>
    <name evidence="6" type="ORF">K8V05_02405</name>
</gene>
<dbReference type="GO" id="GO:0071555">
    <property type="term" value="P:cell wall organization"/>
    <property type="evidence" value="ECO:0007669"/>
    <property type="project" value="UniProtKB-KW"/>
</dbReference>
<dbReference type="PANTHER" id="PTHR30417">
    <property type="entry name" value="N-ACETYLMURAMOYL-L-ALANINE AMIDASE AMID"/>
    <property type="match status" value="1"/>
</dbReference>
<evidence type="ECO:0000313" key="6">
    <source>
        <dbReference type="EMBL" id="HJF69590.1"/>
    </source>
</evidence>
<accession>A0A412X243</accession>